<proteinExistence type="predicted"/>
<gene>
    <name evidence="2" type="ORF">M5D96_013862</name>
</gene>
<evidence type="ECO:0000256" key="1">
    <source>
        <dbReference type="SAM" id="Coils"/>
    </source>
</evidence>
<name>A0A9Q0BIQ8_9MUSC</name>
<organism evidence="2 3">
    <name type="scientific">Drosophila gunungcola</name>
    <name type="common">fruit fly</name>
    <dbReference type="NCBI Taxonomy" id="103775"/>
    <lineage>
        <taxon>Eukaryota</taxon>
        <taxon>Metazoa</taxon>
        <taxon>Ecdysozoa</taxon>
        <taxon>Arthropoda</taxon>
        <taxon>Hexapoda</taxon>
        <taxon>Insecta</taxon>
        <taxon>Pterygota</taxon>
        <taxon>Neoptera</taxon>
        <taxon>Endopterygota</taxon>
        <taxon>Diptera</taxon>
        <taxon>Brachycera</taxon>
        <taxon>Muscomorpha</taxon>
        <taxon>Ephydroidea</taxon>
        <taxon>Drosophilidae</taxon>
        <taxon>Drosophila</taxon>
        <taxon>Sophophora</taxon>
    </lineage>
</organism>
<evidence type="ECO:0000313" key="2">
    <source>
        <dbReference type="EMBL" id="KAI8033381.1"/>
    </source>
</evidence>
<dbReference type="AlphaFoldDB" id="A0A9Q0BIQ8"/>
<accession>A0A9Q0BIQ8</accession>
<reference evidence="2" key="1">
    <citation type="journal article" date="2023" name="Genome Biol. Evol.">
        <title>Long-read-based Genome Assembly of Drosophila gunungcola Reveals Fewer Chemosensory Genes in Flower-breeding Species.</title>
        <authorList>
            <person name="Negi A."/>
            <person name="Liao B.Y."/>
            <person name="Yeh S.D."/>
        </authorList>
    </citation>
    <scope>NUCLEOTIDE SEQUENCE</scope>
    <source>
        <strain evidence="2">Sukarami</strain>
    </source>
</reference>
<keyword evidence="3" id="KW-1185">Reference proteome</keyword>
<keyword evidence="1" id="KW-0175">Coiled coil</keyword>
<feature type="coiled-coil region" evidence="1">
    <location>
        <begin position="152"/>
        <end position="203"/>
    </location>
</feature>
<evidence type="ECO:0000313" key="3">
    <source>
        <dbReference type="Proteomes" id="UP001059596"/>
    </source>
</evidence>
<sequence>MNTIVEEIDQLCGPASKGGIFNESLYREIACLRLEKKHIESKFFNIKKEHCDQMNQLRSEYEANLADELAACDHTIMAEKSATLANEDGIIGELRIELGKLRSVRLRMHHRLEEAHVGPDKARHFIDKQLAQIAFLRQDFMDKGVKKKDLVIADLKLQMRNLEDHKNFLNMQVNNALKEHADFDELNEKHRNAMMQISELKEALNIKSIESKTQSQVEGRLNKEMTKLREKIDLDQQMLTARNHLIYSLQKTEQENRAKLDKMYCQVGEKNMLISQVYNELASKEEESRKLFGILSFKQREVRRQEHDIQLLKEQIARGSMALKDQEVRIVTMQEEIKRLK</sequence>
<dbReference type="EMBL" id="JAMKOV010000144">
    <property type="protein sequence ID" value="KAI8033381.1"/>
    <property type="molecule type" value="Genomic_DNA"/>
</dbReference>
<dbReference type="Proteomes" id="UP001059596">
    <property type="component" value="Unassembled WGS sequence"/>
</dbReference>
<protein>
    <submittedName>
        <fullName evidence="2">Uncharacterized protein</fullName>
    </submittedName>
</protein>
<comment type="caution">
    <text evidence="2">The sequence shown here is derived from an EMBL/GenBank/DDBJ whole genome shotgun (WGS) entry which is preliminary data.</text>
</comment>